<feature type="compositionally biased region" description="Low complexity" evidence="1">
    <location>
        <begin position="23"/>
        <end position="32"/>
    </location>
</feature>
<comment type="caution">
    <text evidence="2">The sequence shown here is derived from an EMBL/GenBank/DDBJ whole genome shotgun (WGS) entry which is preliminary data.</text>
</comment>
<organism evidence="2 3">
    <name type="scientific">Mycolicibacterium insubricum</name>
    <dbReference type="NCBI Taxonomy" id="444597"/>
    <lineage>
        <taxon>Bacteria</taxon>
        <taxon>Bacillati</taxon>
        <taxon>Actinomycetota</taxon>
        <taxon>Actinomycetes</taxon>
        <taxon>Mycobacteriales</taxon>
        <taxon>Mycobacteriaceae</taxon>
        <taxon>Mycolicibacterium</taxon>
    </lineage>
</organism>
<name>A0A1X0DHI2_9MYCO</name>
<sequence length="71" mass="7297">MGAIGFGTWGCGSDDAPPPSAPEPAVNSAPVPERTRDRTSVTFPSATVPTLPCNEPVCLSPSPTAVSKYPR</sequence>
<evidence type="ECO:0000313" key="3">
    <source>
        <dbReference type="Proteomes" id="UP000192801"/>
    </source>
</evidence>
<reference evidence="2 3" key="1">
    <citation type="submission" date="2016-12" db="EMBL/GenBank/DDBJ databases">
        <title>The new phylogeny of genus Mycobacterium.</title>
        <authorList>
            <person name="Tortoli E."/>
            <person name="Trovato A."/>
            <person name="Cirillo D.M."/>
        </authorList>
    </citation>
    <scope>NUCLEOTIDE SEQUENCE [LARGE SCALE GENOMIC DNA]</scope>
    <source>
        <strain evidence="2 3">DSM 45130</strain>
    </source>
</reference>
<dbReference type="EMBL" id="MVHS01000012">
    <property type="protein sequence ID" value="ORA71662.1"/>
    <property type="molecule type" value="Genomic_DNA"/>
</dbReference>
<gene>
    <name evidence="2" type="ORF">BST26_07750</name>
</gene>
<feature type="region of interest" description="Disordered" evidence="1">
    <location>
        <begin position="1"/>
        <end position="47"/>
    </location>
</feature>
<evidence type="ECO:0000256" key="1">
    <source>
        <dbReference type="SAM" id="MobiDB-lite"/>
    </source>
</evidence>
<proteinExistence type="predicted"/>
<accession>A0A1X0DHI2</accession>
<keyword evidence="3" id="KW-1185">Reference proteome</keyword>
<dbReference type="AlphaFoldDB" id="A0A1X0DHI2"/>
<feature type="compositionally biased region" description="Gly residues" evidence="1">
    <location>
        <begin position="1"/>
        <end position="10"/>
    </location>
</feature>
<dbReference type="Proteomes" id="UP000192801">
    <property type="component" value="Unassembled WGS sequence"/>
</dbReference>
<evidence type="ECO:0000313" key="2">
    <source>
        <dbReference type="EMBL" id="ORA71662.1"/>
    </source>
</evidence>
<protein>
    <submittedName>
        <fullName evidence="2">Uncharacterized protein</fullName>
    </submittedName>
</protein>